<protein>
    <submittedName>
        <fullName evidence="3">Nuclear transport factor 2 family protein</fullName>
    </submittedName>
</protein>
<dbReference type="InterPro" id="IPR032710">
    <property type="entry name" value="NTF2-like_dom_sf"/>
</dbReference>
<dbReference type="EMBL" id="JBBHLI010000013">
    <property type="protein sequence ID" value="MEK9502643.1"/>
    <property type="molecule type" value="Genomic_DNA"/>
</dbReference>
<evidence type="ECO:0000256" key="1">
    <source>
        <dbReference type="SAM" id="SignalP"/>
    </source>
</evidence>
<evidence type="ECO:0000259" key="2">
    <source>
        <dbReference type="Pfam" id="PF14534"/>
    </source>
</evidence>
<evidence type="ECO:0000313" key="4">
    <source>
        <dbReference type="Proteomes" id="UP001484239"/>
    </source>
</evidence>
<evidence type="ECO:0000313" key="3">
    <source>
        <dbReference type="EMBL" id="MEK9502643.1"/>
    </source>
</evidence>
<dbReference type="SUPFAM" id="SSF54427">
    <property type="entry name" value="NTF2-like"/>
    <property type="match status" value="1"/>
</dbReference>
<keyword evidence="1" id="KW-0732">Signal</keyword>
<dbReference type="InterPro" id="IPR027843">
    <property type="entry name" value="DUF4440"/>
</dbReference>
<gene>
    <name evidence="3" type="ORF">WI372_16735</name>
</gene>
<dbReference type="RefSeq" id="WP_405282547.1">
    <property type="nucleotide sequence ID" value="NZ_CP144380.1"/>
</dbReference>
<proteinExistence type="predicted"/>
<reference evidence="3 4" key="1">
    <citation type="submission" date="2024-02" db="EMBL/GenBank/DDBJ databases">
        <title>A novel Gemmatimonadota bacterium.</title>
        <authorList>
            <person name="Du Z.-J."/>
            <person name="Ye Y.-Q."/>
        </authorList>
    </citation>
    <scope>NUCLEOTIDE SEQUENCE [LARGE SCALE GENOMIC DNA]</scope>
    <source>
        <strain evidence="3 4">DH-20</strain>
    </source>
</reference>
<feature type="chain" id="PRO_5047260651" evidence="1">
    <location>
        <begin position="26"/>
        <end position="155"/>
    </location>
</feature>
<dbReference type="Proteomes" id="UP001484239">
    <property type="component" value="Unassembled WGS sequence"/>
</dbReference>
<feature type="domain" description="DUF4440" evidence="2">
    <location>
        <begin position="38"/>
        <end position="136"/>
    </location>
</feature>
<sequence length="155" mass="16671">MSRLLLPSATLVALTALAVAAPAHAQHDDLLRINRELFHSQMVEGDSLFLLDHSVPEYLVVGPGGVVEDRRRVIDGLGAFEGIDSLTISRERVHASDTHVVVTNRLEIHGSVALPIGPIGPLTVATTFVRRDGRWLALSRTSTPCLPAAAARELC</sequence>
<comment type="caution">
    <text evidence="3">The sequence shown here is derived from an EMBL/GenBank/DDBJ whole genome shotgun (WGS) entry which is preliminary data.</text>
</comment>
<organism evidence="3 4">
    <name type="scientific">Gaopeijia maritima</name>
    <dbReference type="NCBI Taxonomy" id="3119007"/>
    <lineage>
        <taxon>Bacteria</taxon>
        <taxon>Pseudomonadati</taxon>
        <taxon>Gemmatimonadota</taxon>
        <taxon>Longimicrobiia</taxon>
        <taxon>Gaopeijiales</taxon>
        <taxon>Gaopeijiaceae</taxon>
        <taxon>Gaopeijia</taxon>
    </lineage>
</organism>
<dbReference type="Gene3D" id="3.10.450.50">
    <property type="match status" value="1"/>
</dbReference>
<accession>A0ABU9EEZ4</accession>
<name>A0ABU9EEZ4_9BACT</name>
<keyword evidence="4" id="KW-1185">Reference proteome</keyword>
<dbReference type="Pfam" id="PF14534">
    <property type="entry name" value="DUF4440"/>
    <property type="match status" value="1"/>
</dbReference>
<feature type="signal peptide" evidence="1">
    <location>
        <begin position="1"/>
        <end position="25"/>
    </location>
</feature>